<comment type="caution">
    <text evidence="2">The sequence shown here is derived from an EMBL/GenBank/DDBJ whole genome shotgun (WGS) entry which is preliminary data.</text>
</comment>
<gene>
    <name evidence="2" type="ORF">DPMN_135664</name>
</gene>
<dbReference type="EMBL" id="JAIWYP010000006">
    <property type="protein sequence ID" value="KAH3807327.1"/>
    <property type="molecule type" value="Genomic_DNA"/>
</dbReference>
<protein>
    <submittedName>
        <fullName evidence="2">Uncharacterized protein</fullName>
    </submittedName>
</protein>
<evidence type="ECO:0000313" key="3">
    <source>
        <dbReference type="Proteomes" id="UP000828390"/>
    </source>
</evidence>
<dbReference type="AlphaFoldDB" id="A0A9D4FZI4"/>
<reference evidence="2" key="1">
    <citation type="journal article" date="2019" name="bioRxiv">
        <title>The Genome of the Zebra Mussel, Dreissena polymorpha: A Resource for Invasive Species Research.</title>
        <authorList>
            <person name="McCartney M.A."/>
            <person name="Auch B."/>
            <person name="Kono T."/>
            <person name="Mallez S."/>
            <person name="Zhang Y."/>
            <person name="Obille A."/>
            <person name="Becker A."/>
            <person name="Abrahante J.E."/>
            <person name="Garbe J."/>
            <person name="Badalamenti J.P."/>
            <person name="Herman A."/>
            <person name="Mangelson H."/>
            <person name="Liachko I."/>
            <person name="Sullivan S."/>
            <person name="Sone E.D."/>
            <person name="Koren S."/>
            <person name="Silverstein K.A.T."/>
            <person name="Beckman K.B."/>
            <person name="Gohl D.M."/>
        </authorList>
    </citation>
    <scope>NUCLEOTIDE SEQUENCE</scope>
    <source>
        <strain evidence="2">Duluth1</strain>
        <tissue evidence="2">Whole animal</tissue>
    </source>
</reference>
<organism evidence="2 3">
    <name type="scientific">Dreissena polymorpha</name>
    <name type="common">Zebra mussel</name>
    <name type="synonym">Mytilus polymorpha</name>
    <dbReference type="NCBI Taxonomy" id="45954"/>
    <lineage>
        <taxon>Eukaryota</taxon>
        <taxon>Metazoa</taxon>
        <taxon>Spiralia</taxon>
        <taxon>Lophotrochozoa</taxon>
        <taxon>Mollusca</taxon>
        <taxon>Bivalvia</taxon>
        <taxon>Autobranchia</taxon>
        <taxon>Heteroconchia</taxon>
        <taxon>Euheterodonta</taxon>
        <taxon>Imparidentia</taxon>
        <taxon>Neoheterodontei</taxon>
        <taxon>Myida</taxon>
        <taxon>Dreissenoidea</taxon>
        <taxon>Dreissenidae</taxon>
        <taxon>Dreissena</taxon>
    </lineage>
</organism>
<name>A0A9D4FZI4_DREPO</name>
<keyword evidence="3" id="KW-1185">Reference proteome</keyword>
<dbReference type="Proteomes" id="UP000828390">
    <property type="component" value="Unassembled WGS sequence"/>
</dbReference>
<evidence type="ECO:0000256" key="1">
    <source>
        <dbReference type="SAM" id="MobiDB-lite"/>
    </source>
</evidence>
<feature type="region of interest" description="Disordered" evidence="1">
    <location>
        <begin position="1"/>
        <end position="20"/>
    </location>
</feature>
<reference evidence="2" key="2">
    <citation type="submission" date="2020-11" db="EMBL/GenBank/DDBJ databases">
        <authorList>
            <person name="McCartney M.A."/>
            <person name="Auch B."/>
            <person name="Kono T."/>
            <person name="Mallez S."/>
            <person name="Becker A."/>
            <person name="Gohl D.M."/>
            <person name="Silverstein K.A.T."/>
            <person name="Koren S."/>
            <person name="Bechman K.B."/>
            <person name="Herman A."/>
            <person name="Abrahante J.E."/>
            <person name="Garbe J."/>
        </authorList>
    </citation>
    <scope>NUCLEOTIDE SEQUENCE</scope>
    <source>
        <strain evidence="2">Duluth1</strain>
        <tissue evidence="2">Whole animal</tissue>
    </source>
</reference>
<sequence length="132" mass="15280">MQVTSMPEVESRTIAPTDNRSHAKFDRADIRSYDVLTERTVAPSIGAIVLRSACPDTPRVDWDKFSDPHPPPDGNFFKYSRDIIYISTNYLARFGDEEWTVNVTCRELTRFYYSHIKNKSCQRARLIECLTV</sequence>
<evidence type="ECO:0000313" key="2">
    <source>
        <dbReference type="EMBL" id="KAH3807327.1"/>
    </source>
</evidence>
<proteinExistence type="predicted"/>
<accession>A0A9D4FZI4</accession>